<accession>A0A834JZA1</accession>
<keyword evidence="3" id="KW-1185">Reference proteome</keyword>
<evidence type="ECO:0000313" key="3">
    <source>
        <dbReference type="Proteomes" id="UP000600918"/>
    </source>
</evidence>
<dbReference type="Proteomes" id="UP000600918">
    <property type="component" value="Unassembled WGS sequence"/>
</dbReference>
<reference evidence="2" key="1">
    <citation type="journal article" date="2020" name="G3 (Bethesda)">
        <title>High-Quality Assemblies for Three Invasive Social Wasps from the &lt;i&gt;Vespula&lt;/i&gt; Genus.</title>
        <authorList>
            <person name="Harrop T.W.R."/>
            <person name="Guhlin J."/>
            <person name="McLaughlin G.M."/>
            <person name="Permina E."/>
            <person name="Stockwell P."/>
            <person name="Gilligan J."/>
            <person name="Le Lec M.F."/>
            <person name="Gruber M.A.M."/>
            <person name="Quinn O."/>
            <person name="Lovegrove M."/>
            <person name="Duncan E.J."/>
            <person name="Remnant E.J."/>
            <person name="Van Eeckhoven J."/>
            <person name="Graham B."/>
            <person name="Knapp R.A."/>
            <person name="Langford K.W."/>
            <person name="Kronenberg Z."/>
            <person name="Press M.O."/>
            <person name="Eacker S.M."/>
            <person name="Wilson-Rankin E.E."/>
            <person name="Purcell J."/>
            <person name="Lester P.J."/>
            <person name="Dearden P.K."/>
        </authorList>
    </citation>
    <scope>NUCLEOTIDE SEQUENCE</scope>
    <source>
        <strain evidence="2">Volc-1</strain>
    </source>
</reference>
<dbReference type="AlphaFoldDB" id="A0A834JZA1"/>
<feature type="region of interest" description="Disordered" evidence="1">
    <location>
        <begin position="1"/>
        <end position="42"/>
    </location>
</feature>
<proteinExistence type="predicted"/>
<feature type="compositionally biased region" description="Basic and acidic residues" evidence="1">
    <location>
        <begin position="1"/>
        <end position="22"/>
    </location>
</feature>
<organism evidence="2 3">
    <name type="scientific">Vespula pensylvanica</name>
    <name type="common">Western yellow jacket</name>
    <name type="synonym">Wasp</name>
    <dbReference type="NCBI Taxonomy" id="30213"/>
    <lineage>
        <taxon>Eukaryota</taxon>
        <taxon>Metazoa</taxon>
        <taxon>Ecdysozoa</taxon>
        <taxon>Arthropoda</taxon>
        <taxon>Hexapoda</taxon>
        <taxon>Insecta</taxon>
        <taxon>Pterygota</taxon>
        <taxon>Neoptera</taxon>
        <taxon>Endopterygota</taxon>
        <taxon>Hymenoptera</taxon>
        <taxon>Apocrita</taxon>
        <taxon>Aculeata</taxon>
        <taxon>Vespoidea</taxon>
        <taxon>Vespidae</taxon>
        <taxon>Vespinae</taxon>
        <taxon>Vespula</taxon>
    </lineage>
</organism>
<comment type="caution">
    <text evidence="2">The sequence shown here is derived from an EMBL/GenBank/DDBJ whole genome shotgun (WGS) entry which is preliminary data.</text>
</comment>
<name>A0A834JZA1_VESPE</name>
<sequence>MGDGERGLGGEKGTRGGNRSDVRQSVTGYPLVSPAWRGPPRHTEPACSHIVGYITSPEYAYRPETVSDVTNEARGKPMRKLRSTNYATDSEALIAFATSRLVANVSMNKVNQ</sequence>
<dbReference type="EMBL" id="JACSDY010000020">
    <property type="protein sequence ID" value="KAF7396895.1"/>
    <property type="molecule type" value="Genomic_DNA"/>
</dbReference>
<evidence type="ECO:0000256" key="1">
    <source>
        <dbReference type="SAM" id="MobiDB-lite"/>
    </source>
</evidence>
<evidence type="ECO:0000313" key="2">
    <source>
        <dbReference type="EMBL" id="KAF7396895.1"/>
    </source>
</evidence>
<protein>
    <submittedName>
        <fullName evidence="2">Uncharacterized protein</fullName>
    </submittedName>
</protein>
<gene>
    <name evidence="2" type="ORF">H0235_016432</name>
</gene>